<proteinExistence type="predicted"/>
<feature type="region of interest" description="Disordered" evidence="1">
    <location>
        <begin position="243"/>
        <end position="262"/>
    </location>
</feature>
<evidence type="ECO:0000313" key="2">
    <source>
        <dbReference type="EMBL" id="AKH40723.1"/>
    </source>
</evidence>
<protein>
    <submittedName>
        <fullName evidence="2">Matrix-remodelling associated protein 5</fullName>
    </submittedName>
</protein>
<feature type="non-terminal residue" evidence="2">
    <location>
        <position position="262"/>
    </location>
</feature>
<name>A0A0F7KNQ4_9SAUR</name>
<gene>
    <name evidence="2" type="primary">MXRA5</name>
</gene>
<accession>A0A0F7KNQ4</accession>
<sequence length="262" mass="28751">FFQGEEFSGDIPHMGEAELLSVTILPFIGTQNYIQLQSLTVVSTEKETVTEHNLSNRARSTYHSVTPVIKDSWISPTVQSHDWEFSDLRPVHSSTVPSAFTKEHSNEEIISSVPYSPSTLITAHEDVRTTQFTFSSTELPPEVDVSADHHASESSKVTSTIFIPAFPYTDSGPGDSISIEHQQAKKDSDPNKALEGVALDSINIPVPEPVSTLQSIIAPFKKNDWPMTAAEVNKLTTMAVIPEHGRKSTSSNSHVLQPLKEA</sequence>
<dbReference type="EMBL" id="KP851347">
    <property type="protein sequence ID" value="AKH40723.1"/>
    <property type="molecule type" value="Genomic_DNA"/>
</dbReference>
<reference evidence="2" key="1">
    <citation type="journal article" date="2015" name="Zootaxa">
        <title>Molecular and morphological assessment of Delma australis Kluge (Squamata: Pygopodidae), with a description of a new species from the biodiversity 'hotspot' of southwestern Western Australia.</title>
        <authorList>
            <person name="Maryan B."/>
            <person name="Brennan I.G."/>
            <person name="Adams M."/>
            <person name="Aplin K.P."/>
        </authorList>
    </citation>
    <scope>NUCLEOTIDE SEQUENCE</scope>
</reference>
<evidence type="ECO:0000256" key="1">
    <source>
        <dbReference type="SAM" id="MobiDB-lite"/>
    </source>
</evidence>
<feature type="non-terminal residue" evidence="2">
    <location>
        <position position="1"/>
    </location>
</feature>
<dbReference type="EMBL" id="KP851349">
    <property type="protein sequence ID" value="AKH40725.1"/>
    <property type="molecule type" value="Genomic_DNA"/>
</dbReference>
<organism evidence="2">
    <name type="scientific">Delma australis</name>
    <name type="common">marble-faced Delma</name>
    <dbReference type="NCBI Taxonomy" id="207578"/>
    <lineage>
        <taxon>Eukaryota</taxon>
        <taxon>Metazoa</taxon>
        <taxon>Chordata</taxon>
        <taxon>Craniata</taxon>
        <taxon>Vertebrata</taxon>
        <taxon>Euteleostomi</taxon>
        <taxon>Lepidosauria</taxon>
        <taxon>Squamata</taxon>
        <taxon>Bifurcata</taxon>
        <taxon>Gekkota</taxon>
        <taxon>Pygopoidea</taxon>
        <taxon>Pygopodidae</taxon>
        <taxon>Delma</taxon>
    </lineage>
</organism>
<dbReference type="AlphaFoldDB" id="A0A0F7KNQ4"/>